<protein>
    <submittedName>
        <fullName evidence="1">Uncharacterized protein</fullName>
    </submittedName>
</protein>
<feature type="non-terminal residue" evidence="1">
    <location>
        <position position="1"/>
    </location>
</feature>
<gene>
    <name evidence="1" type="ORF">S01H1_59588</name>
</gene>
<accession>X0VQE7</accession>
<dbReference type="AlphaFoldDB" id="X0VQE7"/>
<evidence type="ECO:0000313" key="1">
    <source>
        <dbReference type="EMBL" id="GAG14698.1"/>
    </source>
</evidence>
<proteinExistence type="predicted"/>
<organism evidence="1">
    <name type="scientific">marine sediment metagenome</name>
    <dbReference type="NCBI Taxonomy" id="412755"/>
    <lineage>
        <taxon>unclassified sequences</taxon>
        <taxon>metagenomes</taxon>
        <taxon>ecological metagenomes</taxon>
    </lineage>
</organism>
<comment type="caution">
    <text evidence="1">The sequence shown here is derived from an EMBL/GenBank/DDBJ whole genome shotgun (WGS) entry which is preliminary data.</text>
</comment>
<name>X0VQE7_9ZZZZ</name>
<sequence>AEFALDLTNELRRIDSLDTVPEKSREWLTYWIDAVDGELWRLRRLCHEAGMREKNLSSDLKT</sequence>
<reference evidence="1" key="1">
    <citation type="journal article" date="2014" name="Front. Microbiol.">
        <title>High frequency of phylogenetically diverse reductive dehalogenase-homologous genes in deep subseafloor sedimentary metagenomes.</title>
        <authorList>
            <person name="Kawai M."/>
            <person name="Futagami T."/>
            <person name="Toyoda A."/>
            <person name="Takaki Y."/>
            <person name="Nishi S."/>
            <person name="Hori S."/>
            <person name="Arai W."/>
            <person name="Tsubouchi T."/>
            <person name="Morono Y."/>
            <person name="Uchiyama I."/>
            <person name="Ito T."/>
            <person name="Fujiyama A."/>
            <person name="Inagaki F."/>
            <person name="Takami H."/>
        </authorList>
    </citation>
    <scope>NUCLEOTIDE SEQUENCE</scope>
    <source>
        <strain evidence="1">Expedition CK06-06</strain>
    </source>
</reference>
<dbReference type="EMBL" id="BARS01038980">
    <property type="protein sequence ID" value="GAG14698.1"/>
    <property type="molecule type" value="Genomic_DNA"/>
</dbReference>